<evidence type="ECO:0008006" key="4">
    <source>
        <dbReference type="Google" id="ProtNLM"/>
    </source>
</evidence>
<evidence type="ECO:0000313" key="2">
    <source>
        <dbReference type="EMBL" id="GBR15557.1"/>
    </source>
</evidence>
<organism evidence="2 3">
    <name type="scientific">Gluconobacter frateurii NRIC 0228</name>
    <dbReference type="NCBI Taxonomy" id="1307946"/>
    <lineage>
        <taxon>Bacteria</taxon>
        <taxon>Pseudomonadati</taxon>
        <taxon>Pseudomonadota</taxon>
        <taxon>Alphaproteobacteria</taxon>
        <taxon>Acetobacterales</taxon>
        <taxon>Acetobacteraceae</taxon>
        <taxon>Gluconobacter</taxon>
    </lineage>
</organism>
<name>A0ABQ0QDZ9_9PROT</name>
<reference evidence="2" key="1">
    <citation type="submission" date="2013-04" db="EMBL/GenBank/DDBJ databases">
        <title>The genome sequencing project of 58 acetic acid bacteria.</title>
        <authorList>
            <person name="Okamoto-Kainuma A."/>
            <person name="Ishikawa M."/>
            <person name="Umino S."/>
            <person name="Koizumi Y."/>
            <person name="Shiwa Y."/>
            <person name="Yoshikawa H."/>
            <person name="Matsutani M."/>
            <person name="Matsushita K."/>
        </authorList>
    </citation>
    <scope>NUCLEOTIDE SEQUENCE</scope>
    <source>
        <strain evidence="2">NRIC 0228</strain>
    </source>
</reference>
<evidence type="ECO:0000313" key="3">
    <source>
        <dbReference type="Proteomes" id="UP001061070"/>
    </source>
</evidence>
<protein>
    <recommendedName>
        <fullName evidence="4">Arc-like DNA binding domain-containing protein</fullName>
    </recommendedName>
</protein>
<comment type="caution">
    <text evidence="2">The sequence shown here is derived from an EMBL/GenBank/DDBJ whole genome shotgun (WGS) entry which is preliminary data.</text>
</comment>
<proteinExistence type="predicted"/>
<dbReference type="InterPro" id="IPR013321">
    <property type="entry name" value="Arc_rbn_hlx_hlx"/>
</dbReference>
<sequence length="110" mass="12694">MTESAPDTWFKLRLSGPLRARLEGEASKRGITLTAEILRRIEETFSDTSARFDALEREVFDGQKGNENLSNLFKAMYSELRHQRSQVQNLEQELLILQAQYAQNDPSMEM</sequence>
<dbReference type="Gene3D" id="1.10.1220.10">
    <property type="entry name" value="Met repressor-like"/>
    <property type="match status" value="1"/>
</dbReference>
<dbReference type="InterPro" id="IPR010985">
    <property type="entry name" value="Ribbon_hlx_hlx"/>
</dbReference>
<keyword evidence="3" id="KW-1185">Reference proteome</keyword>
<keyword evidence="1" id="KW-0175">Coiled coil</keyword>
<dbReference type="SUPFAM" id="SSF47598">
    <property type="entry name" value="Ribbon-helix-helix"/>
    <property type="match status" value="1"/>
</dbReference>
<dbReference type="EMBL" id="BAQW01000013">
    <property type="protein sequence ID" value="GBR15557.1"/>
    <property type="molecule type" value="Genomic_DNA"/>
</dbReference>
<dbReference type="Proteomes" id="UP001061070">
    <property type="component" value="Unassembled WGS sequence"/>
</dbReference>
<gene>
    <name evidence="2" type="ORF">AA0228_2545</name>
</gene>
<evidence type="ECO:0000256" key="1">
    <source>
        <dbReference type="SAM" id="Coils"/>
    </source>
</evidence>
<accession>A0ABQ0QDZ9</accession>
<feature type="coiled-coil region" evidence="1">
    <location>
        <begin position="38"/>
        <end position="100"/>
    </location>
</feature>
<dbReference type="RefSeq" id="WP_145994577.1">
    <property type="nucleotide sequence ID" value="NZ_BAQW01000013.1"/>
</dbReference>